<gene>
    <name evidence="2" type="ORF">Msi02_71260</name>
</gene>
<feature type="transmembrane region" description="Helical" evidence="1">
    <location>
        <begin position="132"/>
        <end position="151"/>
    </location>
</feature>
<comment type="caution">
    <text evidence="2">The sequence shown here is derived from an EMBL/GenBank/DDBJ whole genome shotgun (WGS) entry which is preliminary data.</text>
</comment>
<proteinExistence type="predicted"/>
<dbReference type="EMBL" id="BOOF01000052">
    <property type="protein sequence ID" value="GIH66309.1"/>
    <property type="molecule type" value="Genomic_DNA"/>
</dbReference>
<organism evidence="2 3">
    <name type="scientific">Microbispora siamensis</name>
    <dbReference type="NCBI Taxonomy" id="564413"/>
    <lineage>
        <taxon>Bacteria</taxon>
        <taxon>Bacillati</taxon>
        <taxon>Actinomycetota</taxon>
        <taxon>Actinomycetes</taxon>
        <taxon>Streptosporangiales</taxon>
        <taxon>Streptosporangiaceae</taxon>
        <taxon>Microbispora</taxon>
    </lineage>
</organism>
<sequence>MALTVCAYAAAVLTLTWMTEEGYLGDAMYGVLTMVLMAFPLSLVGTSLYGTLKDAIVGQRHDDPTYGWNYNYAWDYVLMAWPGIVMAIALMLLLRRRRTRSAGQVVGWALTVVVTLTGVLITFDGWAPRRPYGWPFLVYGLVMVIGLIAAHRSAPNTATNRA</sequence>
<protein>
    <submittedName>
        <fullName evidence="2">Uncharacterized protein</fullName>
    </submittedName>
</protein>
<keyword evidence="1" id="KW-0812">Transmembrane</keyword>
<feature type="transmembrane region" description="Helical" evidence="1">
    <location>
        <begin position="72"/>
        <end position="93"/>
    </location>
</feature>
<keyword evidence="1" id="KW-0472">Membrane</keyword>
<reference evidence="2 3" key="1">
    <citation type="submission" date="2021-01" db="EMBL/GenBank/DDBJ databases">
        <title>Whole genome shotgun sequence of Microbispora siamensis NBRC 104113.</title>
        <authorList>
            <person name="Komaki H."/>
            <person name="Tamura T."/>
        </authorList>
    </citation>
    <scope>NUCLEOTIDE SEQUENCE [LARGE SCALE GENOMIC DNA]</scope>
    <source>
        <strain evidence="2 3">NBRC 104113</strain>
    </source>
</reference>
<keyword evidence="3" id="KW-1185">Reference proteome</keyword>
<accession>A0ABQ4GXY6</accession>
<evidence type="ECO:0000313" key="2">
    <source>
        <dbReference type="EMBL" id="GIH66309.1"/>
    </source>
</evidence>
<name>A0ABQ4GXY6_9ACTN</name>
<evidence type="ECO:0000256" key="1">
    <source>
        <dbReference type="SAM" id="Phobius"/>
    </source>
</evidence>
<feature type="transmembrane region" description="Helical" evidence="1">
    <location>
        <begin position="27"/>
        <end position="52"/>
    </location>
</feature>
<keyword evidence="1" id="KW-1133">Transmembrane helix</keyword>
<feature type="transmembrane region" description="Helical" evidence="1">
    <location>
        <begin position="105"/>
        <end position="126"/>
    </location>
</feature>
<dbReference type="Proteomes" id="UP000660454">
    <property type="component" value="Unassembled WGS sequence"/>
</dbReference>
<evidence type="ECO:0000313" key="3">
    <source>
        <dbReference type="Proteomes" id="UP000660454"/>
    </source>
</evidence>